<name>A0A095ZP66_9BACT</name>
<dbReference type="RefSeq" id="WP_023057190.1">
    <property type="nucleotide sequence ID" value="NZ_JRNN01000029.1"/>
</dbReference>
<dbReference type="SUPFAM" id="SSF56935">
    <property type="entry name" value="Porins"/>
    <property type="match status" value="1"/>
</dbReference>
<keyword evidence="3 7" id="KW-1134">Transmembrane beta strand</keyword>
<evidence type="ECO:0000256" key="5">
    <source>
        <dbReference type="ARBA" id="ARBA00023136"/>
    </source>
</evidence>
<evidence type="ECO:0000256" key="2">
    <source>
        <dbReference type="ARBA" id="ARBA00022448"/>
    </source>
</evidence>
<dbReference type="GO" id="GO:0009279">
    <property type="term" value="C:cell outer membrane"/>
    <property type="evidence" value="ECO:0007669"/>
    <property type="project" value="UniProtKB-SubCell"/>
</dbReference>
<evidence type="ECO:0000313" key="10">
    <source>
        <dbReference type="EMBL" id="KGF36186.1"/>
    </source>
</evidence>
<feature type="signal peptide" evidence="8">
    <location>
        <begin position="1"/>
        <end position="23"/>
    </location>
</feature>
<keyword evidence="5 7" id="KW-0472">Membrane</keyword>
<sequence length="1110" mass="124384">MKKAFLILFLLASSIVISFPACAQNGSAITMNVKNKALASVLQLLEDKSNYKILYDKSDVEKYTVTLDVANATVFSILDLALSKTELKYTVDGNIINVERNNRSVVAHNSTTGVEEQSVKGYVFDKDTGEPVVGALIKVVGTKIAAVTNPDGLFRLNAFNLASSKQIKVTCIGMKPIILPISKDMRIYLESDIKQLKGVLVTGIFRKAKESYTGAVSSIDSKQLDMYKGTNLLQTLRNIDVSVNFPLDNALGSNPNMIPNFNIRGKASLPMNVEEFSKGVSQAVNTPLIIMDGFEISLTKLMDYNDEQIESINILKDAAATAIYGSRGANGVIVVITKQPKEGKLRVTARAGLSLEIPDLSSYHLLNAAQKLDLELKAGLYTQDKQSQQLLYNKVYASRLKNVIDGIDTDWLHIPLRTGVGQRYNVQLGGGSNAFKWAASLGYNGIEGAMKNSHRHTLTGDITLLYMVKKLIFRNYTSFSNNNANESNYGTFSQYVDAIPYFSPYDRQGRLVPNFPHLVIGASPLPNPLRDASLKTINSSAYQLFINNFSIEWLITNALRLRAKLGVSTNRSHSDYFLPAEHSFFNRSEYNTAAGMLRKGLYNYGTGMSDLLSGNVTMSYSKTLADKHQIYVGMDYSVSSQTITNYSFEAEGFSNSDLSFMANAKQYKFQKGPGGNRSTVRMVGLTGNANYTFDNRYYADISFRVDGNSRFGSEKRFAPFYSLGVGWNLHNEKFMKELKAFSNFRLKASYGISGSQNFSTESVNATYRYSPDNMYLLWSSAELMGLGNPWLTWQNTRETNIGAEMGLLKNRIMIEFNYYDKNTTNLLSSMDLPLSSGFPNYIANIGEMNNKGIEASLNTYIVRNYERKFNWILGGQIAYNQNKIVKLSDAIKAQNQRALGLGADISHLYYEGEPVDALYVVRSAGIDPSTGTEVYYDKDGNLSKDWKSQDRVFVGSLQPLWRGNLRSTIMYKNFTLNVSFGYHWGGILYNSTLKNRVEIRRDALADKNVDERVLSARWLQPGDLTFFKGISNESTRATSRYVFKDRKLELQNISFQYRWNNQWLHDKTGIESLVFGINASNLAYWSSVRYERGTSYPFARNIQSSITLTF</sequence>
<dbReference type="InterPro" id="IPR023997">
    <property type="entry name" value="TonB-dep_OMP_SusC/RagA_CS"/>
</dbReference>
<dbReference type="PROSITE" id="PS52016">
    <property type="entry name" value="TONB_DEPENDENT_REC_3"/>
    <property type="match status" value="1"/>
</dbReference>
<dbReference type="InterPro" id="IPR008969">
    <property type="entry name" value="CarboxyPept-like_regulatory"/>
</dbReference>
<dbReference type="SMART" id="SM00965">
    <property type="entry name" value="STN"/>
    <property type="match status" value="1"/>
</dbReference>
<evidence type="ECO:0000256" key="4">
    <source>
        <dbReference type="ARBA" id="ARBA00022692"/>
    </source>
</evidence>
<evidence type="ECO:0000256" key="7">
    <source>
        <dbReference type="PROSITE-ProRule" id="PRU01360"/>
    </source>
</evidence>
<dbReference type="NCBIfam" id="TIGR04056">
    <property type="entry name" value="OMP_RagA_SusC"/>
    <property type="match status" value="1"/>
</dbReference>
<dbReference type="Gene3D" id="2.40.170.20">
    <property type="entry name" value="TonB-dependent receptor, beta-barrel domain"/>
    <property type="match status" value="1"/>
</dbReference>
<dbReference type="OrthoDB" id="668629at2"/>
<dbReference type="InterPro" id="IPR037066">
    <property type="entry name" value="Plug_dom_sf"/>
</dbReference>
<dbReference type="Pfam" id="PF13715">
    <property type="entry name" value="CarbopepD_reg_2"/>
    <property type="match status" value="1"/>
</dbReference>
<evidence type="ECO:0000313" key="11">
    <source>
        <dbReference type="Proteomes" id="UP000029556"/>
    </source>
</evidence>
<evidence type="ECO:0000256" key="1">
    <source>
        <dbReference type="ARBA" id="ARBA00004571"/>
    </source>
</evidence>
<organism evidence="10 11">
    <name type="scientific">Hoylesella buccalis DNF00853</name>
    <dbReference type="NCBI Taxonomy" id="1401074"/>
    <lineage>
        <taxon>Bacteria</taxon>
        <taxon>Pseudomonadati</taxon>
        <taxon>Bacteroidota</taxon>
        <taxon>Bacteroidia</taxon>
        <taxon>Bacteroidales</taxon>
        <taxon>Prevotellaceae</taxon>
        <taxon>Hoylesella</taxon>
    </lineage>
</organism>
<dbReference type="InterPro" id="IPR012910">
    <property type="entry name" value="Plug_dom"/>
</dbReference>
<feature type="domain" description="Secretin/TonB short N-terminal" evidence="9">
    <location>
        <begin position="51"/>
        <end position="101"/>
    </location>
</feature>
<comment type="caution">
    <text evidence="10">The sequence shown here is derived from an EMBL/GenBank/DDBJ whole genome shotgun (WGS) entry which is preliminary data.</text>
</comment>
<dbReference type="Proteomes" id="UP000029556">
    <property type="component" value="Unassembled WGS sequence"/>
</dbReference>
<dbReference type="EMBL" id="JRNN01000029">
    <property type="protein sequence ID" value="KGF36186.1"/>
    <property type="molecule type" value="Genomic_DNA"/>
</dbReference>
<protein>
    <recommendedName>
        <fullName evidence="9">Secretin/TonB short N-terminal domain-containing protein</fullName>
    </recommendedName>
</protein>
<dbReference type="InterPro" id="IPR036942">
    <property type="entry name" value="Beta-barrel_TonB_sf"/>
</dbReference>
<dbReference type="InterPro" id="IPR023996">
    <property type="entry name" value="TonB-dep_OMP_SusC/RagA"/>
</dbReference>
<comment type="similarity">
    <text evidence="7">Belongs to the TonB-dependent receptor family.</text>
</comment>
<proteinExistence type="inferred from homology"/>
<dbReference type="AlphaFoldDB" id="A0A095ZP66"/>
<gene>
    <name evidence="10" type="ORF">HMPREF2137_02630</name>
</gene>
<evidence type="ECO:0000256" key="3">
    <source>
        <dbReference type="ARBA" id="ARBA00022452"/>
    </source>
</evidence>
<evidence type="ECO:0000256" key="6">
    <source>
        <dbReference type="ARBA" id="ARBA00023237"/>
    </source>
</evidence>
<keyword evidence="2 7" id="KW-0813">Transport</keyword>
<dbReference type="SUPFAM" id="SSF49464">
    <property type="entry name" value="Carboxypeptidase regulatory domain-like"/>
    <property type="match status" value="1"/>
</dbReference>
<evidence type="ECO:0000259" key="9">
    <source>
        <dbReference type="SMART" id="SM00965"/>
    </source>
</evidence>
<comment type="subcellular location">
    <subcellularLocation>
        <location evidence="1 7">Cell outer membrane</location>
        <topology evidence="1 7">Multi-pass membrane protein</topology>
    </subcellularLocation>
</comment>
<keyword evidence="4 7" id="KW-0812">Transmembrane</keyword>
<keyword evidence="8" id="KW-0732">Signal</keyword>
<dbReference type="Gene3D" id="2.60.40.1120">
    <property type="entry name" value="Carboxypeptidase-like, regulatory domain"/>
    <property type="match status" value="1"/>
</dbReference>
<dbReference type="Pfam" id="PF07715">
    <property type="entry name" value="Plug"/>
    <property type="match status" value="1"/>
</dbReference>
<dbReference type="InterPro" id="IPR011662">
    <property type="entry name" value="Secretin/TonB_short_N"/>
</dbReference>
<reference evidence="10 11" key="1">
    <citation type="submission" date="2014-07" db="EMBL/GenBank/DDBJ databases">
        <authorList>
            <person name="McCorrison J."/>
            <person name="Sanka R."/>
            <person name="Torralba M."/>
            <person name="Gillis M."/>
            <person name="Haft D.H."/>
            <person name="Methe B."/>
            <person name="Sutton G."/>
            <person name="Nelson K.E."/>
        </authorList>
    </citation>
    <scope>NUCLEOTIDE SEQUENCE [LARGE SCALE GENOMIC DNA]</scope>
    <source>
        <strain evidence="10 11">DNF00853</strain>
    </source>
</reference>
<dbReference type="InterPro" id="IPR039426">
    <property type="entry name" value="TonB-dep_rcpt-like"/>
</dbReference>
<accession>A0A095ZP66</accession>
<feature type="chain" id="PRO_5001923874" description="Secretin/TonB short N-terminal domain-containing protein" evidence="8">
    <location>
        <begin position="24"/>
        <end position="1110"/>
    </location>
</feature>
<dbReference type="NCBIfam" id="TIGR04057">
    <property type="entry name" value="SusC_RagA_signa"/>
    <property type="match status" value="1"/>
</dbReference>
<evidence type="ECO:0000256" key="8">
    <source>
        <dbReference type="SAM" id="SignalP"/>
    </source>
</evidence>
<keyword evidence="6 7" id="KW-0998">Cell outer membrane</keyword>
<dbReference type="Gene3D" id="2.170.130.10">
    <property type="entry name" value="TonB-dependent receptor, plug domain"/>
    <property type="match status" value="1"/>
</dbReference>